<reference evidence="2 3" key="1">
    <citation type="journal article" date="2017" name="Gigascience">
        <title>Genome sequence of the small brown planthopper, Laodelphax striatellus.</title>
        <authorList>
            <person name="Zhu J."/>
            <person name="Jiang F."/>
            <person name="Wang X."/>
            <person name="Yang P."/>
            <person name="Bao Y."/>
            <person name="Zhao W."/>
            <person name="Wang W."/>
            <person name="Lu H."/>
            <person name="Wang Q."/>
            <person name="Cui N."/>
            <person name="Li J."/>
            <person name="Chen X."/>
            <person name="Luo L."/>
            <person name="Yu J."/>
            <person name="Kang L."/>
            <person name="Cui F."/>
        </authorList>
    </citation>
    <scope>NUCLEOTIDE SEQUENCE [LARGE SCALE GENOMIC DNA]</scope>
    <source>
        <strain evidence="2">Lst14</strain>
    </source>
</reference>
<feature type="region of interest" description="Disordered" evidence="1">
    <location>
        <begin position="77"/>
        <end position="104"/>
    </location>
</feature>
<evidence type="ECO:0000313" key="3">
    <source>
        <dbReference type="Proteomes" id="UP000291343"/>
    </source>
</evidence>
<comment type="caution">
    <text evidence="2">The sequence shown here is derived from an EMBL/GenBank/DDBJ whole genome shotgun (WGS) entry which is preliminary data.</text>
</comment>
<dbReference type="InParanoid" id="A0A482WP42"/>
<dbReference type="EMBL" id="QKKF02028525">
    <property type="protein sequence ID" value="RZF35375.1"/>
    <property type="molecule type" value="Genomic_DNA"/>
</dbReference>
<accession>A0A482WP42</accession>
<gene>
    <name evidence="2" type="ORF">LSTR_LSTR015500</name>
</gene>
<sequence>MFLNGIFEVSEDGDPSNEAKRYSGQLDTPERRSTFAQRLREALCRAESGTSSESSSYAIGISITGSSMEDNEIRMKRGGSRGFMLEDDRTRGWGEGTNSVVTGC</sequence>
<dbReference type="AlphaFoldDB" id="A0A482WP42"/>
<evidence type="ECO:0000313" key="2">
    <source>
        <dbReference type="EMBL" id="RZF35375.1"/>
    </source>
</evidence>
<name>A0A482WP42_LAOST</name>
<dbReference type="STRING" id="195883.A0A482WP42"/>
<evidence type="ECO:0000256" key="1">
    <source>
        <dbReference type="SAM" id="MobiDB-lite"/>
    </source>
</evidence>
<feature type="region of interest" description="Disordered" evidence="1">
    <location>
        <begin position="9"/>
        <end position="32"/>
    </location>
</feature>
<dbReference type="OrthoDB" id="6154436at2759"/>
<protein>
    <submittedName>
        <fullName evidence="2">Uncharacterized protein</fullName>
    </submittedName>
</protein>
<dbReference type="Proteomes" id="UP000291343">
    <property type="component" value="Unassembled WGS sequence"/>
</dbReference>
<proteinExistence type="predicted"/>
<keyword evidence="3" id="KW-1185">Reference proteome</keyword>
<organism evidence="2 3">
    <name type="scientific">Laodelphax striatellus</name>
    <name type="common">Small brown planthopper</name>
    <name type="synonym">Delphax striatella</name>
    <dbReference type="NCBI Taxonomy" id="195883"/>
    <lineage>
        <taxon>Eukaryota</taxon>
        <taxon>Metazoa</taxon>
        <taxon>Ecdysozoa</taxon>
        <taxon>Arthropoda</taxon>
        <taxon>Hexapoda</taxon>
        <taxon>Insecta</taxon>
        <taxon>Pterygota</taxon>
        <taxon>Neoptera</taxon>
        <taxon>Paraneoptera</taxon>
        <taxon>Hemiptera</taxon>
        <taxon>Auchenorrhyncha</taxon>
        <taxon>Fulgoroidea</taxon>
        <taxon>Delphacidae</taxon>
        <taxon>Criomorphinae</taxon>
        <taxon>Laodelphax</taxon>
    </lineage>
</organism>